<organism evidence="2 3">
    <name type="scientific">Riccia fluitans</name>
    <dbReference type="NCBI Taxonomy" id="41844"/>
    <lineage>
        <taxon>Eukaryota</taxon>
        <taxon>Viridiplantae</taxon>
        <taxon>Streptophyta</taxon>
        <taxon>Embryophyta</taxon>
        <taxon>Marchantiophyta</taxon>
        <taxon>Marchantiopsida</taxon>
        <taxon>Marchantiidae</taxon>
        <taxon>Marchantiales</taxon>
        <taxon>Ricciaceae</taxon>
        <taxon>Riccia</taxon>
    </lineage>
</organism>
<dbReference type="Proteomes" id="UP001605036">
    <property type="component" value="Unassembled WGS sequence"/>
</dbReference>
<evidence type="ECO:0000313" key="2">
    <source>
        <dbReference type="EMBL" id="KAL2643572.1"/>
    </source>
</evidence>
<evidence type="ECO:0000256" key="1">
    <source>
        <dbReference type="SAM" id="Phobius"/>
    </source>
</evidence>
<dbReference type="PANTHER" id="PTHR34658">
    <property type="entry name" value="OS01G0151800 PROTEIN"/>
    <property type="match status" value="1"/>
</dbReference>
<dbReference type="PANTHER" id="PTHR34658:SF2">
    <property type="entry name" value="OS01G0151800 PROTEIN"/>
    <property type="match status" value="1"/>
</dbReference>
<keyword evidence="3" id="KW-1185">Reference proteome</keyword>
<dbReference type="AlphaFoldDB" id="A0ABD1Z715"/>
<accession>A0ABD1Z715</accession>
<proteinExistence type="predicted"/>
<feature type="transmembrane region" description="Helical" evidence="1">
    <location>
        <begin position="110"/>
        <end position="132"/>
    </location>
</feature>
<dbReference type="EMBL" id="JBHFFA010000002">
    <property type="protein sequence ID" value="KAL2643572.1"/>
    <property type="molecule type" value="Genomic_DNA"/>
</dbReference>
<reference evidence="2 3" key="1">
    <citation type="submission" date="2024-09" db="EMBL/GenBank/DDBJ databases">
        <title>Chromosome-scale assembly of Riccia fluitans.</title>
        <authorList>
            <person name="Paukszto L."/>
            <person name="Sawicki J."/>
            <person name="Karawczyk K."/>
            <person name="Piernik-Szablinska J."/>
            <person name="Szczecinska M."/>
            <person name="Mazdziarz M."/>
        </authorList>
    </citation>
    <scope>NUCLEOTIDE SEQUENCE [LARGE SCALE GENOMIC DNA]</scope>
    <source>
        <strain evidence="2">Rf_01</strain>
        <tissue evidence="2">Aerial parts of the thallus</tissue>
    </source>
</reference>
<sequence>MGNGIDHGVMWASSLRVFSLKSPTLKFVLKLSLLEWRMSQQRLNAICFKANMFPFSLRGVERSISALPCFSSQRQRNVLFPRLIRKILGVVSRPCERLGRWVRNLRGQPVVCHSVLWASSLALLVTLGALSLEMGFSSNVSLQPQQAEVCTLLGCKPCYSLPLDGPDYRFCVPALQFKKSRLDFIVPPIFAGLVVSGSALLVQFLDLFSDHE</sequence>
<keyword evidence="1" id="KW-0812">Transmembrane</keyword>
<protein>
    <submittedName>
        <fullName evidence="2">Uncharacterized protein</fullName>
    </submittedName>
</protein>
<keyword evidence="1" id="KW-0472">Membrane</keyword>
<name>A0ABD1Z715_9MARC</name>
<keyword evidence="1" id="KW-1133">Transmembrane helix</keyword>
<comment type="caution">
    <text evidence="2">The sequence shown here is derived from an EMBL/GenBank/DDBJ whole genome shotgun (WGS) entry which is preliminary data.</text>
</comment>
<feature type="transmembrane region" description="Helical" evidence="1">
    <location>
        <begin position="185"/>
        <end position="208"/>
    </location>
</feature>
<evidence type="ECO:0000313" key="3">
    <source>
        <dbReference type="Proteomes" id="UP001605036"/>
    </source>
</evidence>
<gene>
    <name evidence="2" type="ORF">R1flu_011159</name>
</gene>